<keyword evidence="1" id="KW-0812">Transmembrane</keyword>
<proteinExistence type="predicted"/>
<feature type="transmembrane region" description="Helical" evidence="1">
    <location>
        <begin position="125"/>
        <end position="145"/>
    </location>
</feature>
<organism evidence="2 3">
    <name type="scientific">Branchiostoma lanceolatum</name>
    <name type="common">Common lancelet</name>
    <name type="synonym">Amphioxus lanceolatum</name>
    <dbReference type="NCBI Taxonomy" id="7740"/>
    <lineage>
        <taxon>Eukaryota</taxon>
        <taxon>Metazoa</taxon>
        <taxon>Chordata</taxon>
        <taxon>Cephalochordata</taxon>
        <taxon>Leptocardii</taxon>
        <taxon>Amphioxiformes</taxon>
        <taxon>Branchiostomatidae</taxon>
        <taxon>Branchiostoma</taxon>
    </lineage>
</organism>
<dbReference type="EMBL" id="OV696686">
    <property type="protein sequence ID" value="CAH1232954.1"/>
    <property type="molecule type" value="Genomic_DNA"/>
</dbReference>
<dbReference type="PANTHER" id="PTHR47691">
    <property type="entry name" value="REGULATOR-RELATED"/>
    <property type="match status" value="1"/>
</dbReference>
<dbReference type="PANTHER" id="PTHR47691:SF3">
    <property type="entry name" value="HTH-TYPE TRANSCRIPTIONAL REGULATOR RV0890C-RELATED"/>
    <property type="match status" value="1"/>
</dbReference>
<dbReference type="InterPro" id="IPR027417">
    <property type="entry name" value="P-loop_NTPase"/>
</dbReference>
<dbReference type="OrthoDB" id="5986860at2759"/>
<accession>A0A8J9WDU0</accession>
<name>A0A8J9WDU0_BRALA</name>
<evidence type="ECO:0000313" key="3">
    <source>
        <dbReference type="Proteomes" id="UP000838412"/>
    </source>
</evidence>
<keyword evidence="1" id="KW-1133">Transmembrane helix</keyword>
<sequence>MDPLHRQVILDCYDDVVRDMDPVLVLRYSTVNWRDGEPGFIRAKARTEGPDCGARALLDTLLAELPYDGFDDFVQSLREVPYQHLVKQLLESRACLQTAVKRGEKRRKDLGRRPQDVTKWTVRRLGAVSIFLATLMICAWLVTVYHTNGMDETPLMVVFPRRMKTFVGREDVFSKIDACLEQNQTCLIKGLGGVGKTSLAIEYGHRRAGRYPGGVFWVRLASKGDLYFEAILGLPRESKEFDILEFAREDWHDLLGDPGVLKSVLSVTSTQNSKFRKTGLTNLQQDSIPPVKHLLFHIENIVPLYPRL</sequence>
<evidence type="ECO:0000313" key="2">
    <source>
        <dbReference type="EMBL" id="CAH1232954.1"/>
    </source>
</evidence>
<protein>
    <submittedName>
        <fullName evidence="2">Hypp545 protein</fullName>
    </submittedName>
</protein>
<gene>
    <name evidence="2" type="primary">Hypp545</name>
    <name evidence="2" type="ORF">BLAG_LOCUS1864</name>
</gene>
<keyword evidence="3" id="KW-1185">Reference proteome</keyword>
<dbReference type="InterPro" id="IPR011029">
    <property type="entry name" value="DEATH-like_dom_sf"/>
</dbReference>
<keyword evidence="1" id="KW-0472">Membrane</keyword>
<reference evidence="2" key="1">
    <citation type="submission" date="2022-01" db="EMBL/GenBank/DDBJ databases">
        <authorList>
            <person name="Braso-Vives M."/>
        </authorList>
    </citation>
    <scope>NUCLEOTIDE SEQUENCE</scope>
</reference>
<dbReference type="Gene3D" id="1.10.533.10">
    <property type="entry name" value="Death Domain, Fas"/>
    <property type="match status" value="1"/>
</dbReference>
<evidence type="ECO:0000256" key="1">
    <source>
        <dbReference type="SAM" id="Phobius"/>
    </source>
</evidence>
<dbReference type="SUPFAM" id="SSF52540">
    <property type="entry name" value="P-loop containing nucleoside triphosphate hydrolases"/>
    <property type="match status" value="1"/>
</dbReference>
<dbReference type="Proteomes" id="UP000838412">
    <property type="component" value="Chromosome 1"/>
</dbReference>
<dbReference type="AlphaFoldDB" id="A0A8J9WDU0"/>
<dbReference type="Gene3D" id="3.40.50.300">
    <property type="entry name" value="P-loop containing nucleotide triphosphate hydrolases"/>
    <property type="match status" value="1"/>
</dbReference>